<organism evidence="9 10">
    <name type="scientific">Synchytrium microbalum</name>
    <dbReference type="NCBI Taxonomy" id="1806994"/>
    <lineage>
        <taxon>Eukaryota</taxon>
        <taxon>Fungi</taxon>
        <taxon>Fungi incertae sedis</taxon>
        <taxon>Chytridiomycota</taxon>
        <taxon>Chytridiomycota incertae sedis</taxon>
        <taxon>Chytridiomycetes</taxon>
        <taxon>Synchytriales</taxon>
        <taxon>Synchytriaceae</taxon>
        <taxon>Synchytrium</taxon>
    </lineage>
</organism>
<evidence type="ECO:0000256" key="3">
    <source>
        <dbReference type="ARBA" id="ARBA00022448"/>
    </source>
</evidence>
<dbReference type="InterPro" id="IPR004837">
    <property type="entry name" value="NaCa_Exmemb"/>
</dbReference>
<sequence>MTASDFFCENLSTVSTALNLSETVSGVTLAAFGNGANDLFSTVSAVKSGGINLGLGELLGSSLCITTAVLGLVLILSPFKPPTAPFFRDTLFLFGGLILILFLVLRPPQLTREAGILLVGYYVLYATVVIGGNQVNKYLRRRKANGFVHVEEEVDIDANDGEEWTDAYREPEAETSLETAPVQQQTYPHIRVSADGTSSIDTDTAPLLGKSVDRRLSLVPPLSTSFKKTRQSRDLHRKWSQTLSERSLPIDVTTSDTPSTPTMPLSPIPIISLIPLQRKTATVFESLLPMECSHFKSSTSAQKLWLIVRMPLLVVMRATVPVLSRLEWIESRTHIAVVTDENVPFYEPLHFGRVTLALFLAPFLISYSLYDGRWLWESVARVVGLSAVIGISLASLFYWLSSYEPTRFNIFVTCFGFLMATVWMSLISDQLVGNLQVIGDLLNIDESILGATVFAEYRRIARAS</sequence>
<comment type="caution">
    <text evidence="9">The sequence shown here is derived from an EMBL/GenBank/DDBJ whole genome shotgun (WGS) entry which is preliminary data.</text>
</comment>
<dbReference type="GO" id="GO:0016020">
    <property type="term" value="C:membrane"/>
    <property type="evidence" value="ECO:0007669"/>
    <property type="project" value="UniProtKB-SubCell"/>
</dbReference>
<evidence type="ECO:0000256" key="6">
    <source>
        <dbReference type="ARBA" id="ARBA00023136"/>
    </source>
</evidence>
<gene>
    <name evidence="9" type="ORF">SmJEL517_g05488</name>
</gene>
<keyword evidence="10" id="KW-1185">Reference proteome</keyword>
<comment type="subcellular location">
    <subcellularLocation>
        <location evidence="1">Membrane</location>
        <topology evidence="1">Multi-pass membrane protein</topology>
    </subcellularLocation>
</comment>
<feature type="transmembrane region" description="Helical" evidence="7">
    <location>
        <begin position="351"/>
        <end position="370"/>
    </location>
</feature>
<dbReference type="PANTHER" id="PTHR12266">
    <property type="entry name" value="NA+/CA2+ K+ INDEPENDENT EXCHANGER"/>
    <property type="match status" value="1"/>
</dbReference>
<comment type="similarity">
    <text evidence="2">Belongs to the Ca(2+):cation antiporter (CaCA) (TC 2.A.19) family.</text>
</comment>
<evidence type="ECO:0000256" key="2">
    <source>
        <dbReference type="ARBA" id="ARBA00008170"/>
    </source>
</evidence>
<dbReference type="InterPro" id="IPR051359">
    <property type="entry name" value="CaCA_antiporter"/>
</dbReference>
<reference evidence="9 10" key="1">
    <citation type="journal article" date="2019" name="Sci. Rep.">
        <title>Comparative genomics of chytrid fungi reveal insights into the obligate biotrophic and pathogenic lifestyle of Synchytrium endobioticum.</title>
        <authorList>
            <person name="van de Vossenberg B.T.L.H."/>
            <person name="Warris S."/>
            <person name="Nguyen H.D.T."/>
            <person name="van Gent-Pelzer M.P.E."/>
            <person name="Joly D.L."/>
            <person name="van de Geest H.C."/>
            <person name="Bonants P.J.M."/>
            <person name="Smith D.S."/>
            <person name="Levesque C.A."/>
            <person name="van der Lee T.A.J."/>
        </authorList>
    </citation>
    <scope>NUCLEOTIDE SEQUENCE [LARGE SCALE GENOMIC DNA]</scope>
    <source>
        <strain evidence="9 10">JEL517</strain>
    </source>
</reference>
<dbReference type="STRING" id="1806994.A0A507BU51"/>
<dbReference type="Gene3D" id="1.20.1420.30">
    <property type="entry name" value="NCX, central ion-binding region"/>
    <property type="match status" value="1"/>
</dbReference>
<dbReference type="EMBL" id="QEAO01000051">
    <property type="protein sequence ID" value="TPX31102.1"/>
    <property type="molecule type" value="Genomic_DNA"/>
</dbReference>
<evidence type="ECO:0000256" key="4">
    <source>
        <dbReference type="ARBA" id="ARBA00022692"/>
    </source>
</evidence>
<dbReference type="OrthoDB" id="407410at2759"/>
<keyword evidence="4 7" id="KW-0812">Transmembrane</keyword>
<dbReference type="GO" id="GO:0008324">
    <property type="term" value="F:monoatomic cation transmembrane transporter activity"/>
    <property type="evidence" value="ECO:0007669"/>
    <property type="project" value="TreeGrafter"/>
</dbReference>
<feature type="transmembrane region" description="Helical" evidence="7">
    <location>
        <begin position="382"/>
        <end position="400"/>
    </location>
</feature>
<dbReference type="InterPro" id="IPR044880">
    <property type="entry name" value="NCX_ion-bd_dom_sf"/>
</dbReference>
<feature type="transmembrane region" description="Helical" evidence="7">
    <location>
        <begin position="58"/>
        <end position="79"/>
    </location>
</feature>
<evidence type="ECO:0000259" key="8">
    <source>
        <dbReference type="Pfam" id="PF01699"/>
    </source>
</evidence>
<dbReference type="RefSeq" id="XP_031022619.1">
    <property type="nucleotide sequence ID" value="XM_031171414.1"/>
</dbReference>
<dbReference type="Proteomes" id="UP000319731">
    <property type="component" value="Unassembled WGS sequence"/>
</dbReference>
<keyword evidence="6 7" id="KW-0472">Membrane</keyword>
<dbReference type="GeneID" id="42006711"/>
<feature type="domain" description="Sodium/calcium exchanger membrane region" evidence="8">
    <location>
        <begin position="2"/>
        <end position="130"/>
    </location>
</feature>
<dbReference type="AlphaFoldDB" id="A0A507BU51"/>
<protein>
    <recommendedName>
        <fullName evidence="8">Sodium/calcium exchanger membrane region domain-containing protein</fullName>
    </recommendedName>
</protein>
<evidence type="ECO:0000313" key="9">
    <source>
        <dbReference type="EMBL" id="TPX31102.1"/>
    </source>
</evidence>
<feature type="transmembrane region" description="Helical" evidence="7">
    <location>
        <begin position="406"/>
        <end position="426"/>
    </location>
</feature>
<feature type="transmembrane region" description="Helical" evidence="7">
    <location>
        <begin position="91"/>
        <end position="108"/>
    </location>
</feature>
<feature type="domain" description="Sodium/calcium exchanger membrane region" evidence="8">
    <location>
        <begin position="415"/>
        <end position="455"/>
    </location>
</feature>
<proteinExistence type="inferred from homology"/>
<evidence type="ECO:0000256" key="1">
    <source>
        <dbReference type="ARBA" id="ARBA00004141"/>
    </source>
</evidence>
<keyword evidence="5 7" id="KW-1133">Transmembrane helix</keyword>
<evidence type="ECO:0000256" key="7">
    <source>
        <dbReference type="SAM" id="Phobius"/>
    </source>
</evidence>
<dbReference type="Pfam" id="PF01699">
    <property type="entry name" value="Na_Ca_ex"/>
    <property type="match status" value="2"/>
</dbReference>
<evidence type="ECO:0000313" key="10">
    <source>
        <dbReference type="Proteomes" id="UP000319731"/>
    </source>
</evidence>
<evidence type="ECO:0000256" key="5">
    <source>
        <dbReference type="ARBA" id="ARBA00022989"/>
    </source>
</evidence>
<dbReference type="PANTHER" id="PTHR12266:SF0">
    <property type="entry name" value="MITOCHONDRIAL SODIUM_CALCIUM EXCHANGER PROTEIN"/>
    <property type="match status" value="1"/>
</dbReference>
<keyword evidence="3" id="KW-0813">Transport</keyword>
<feature type="transmembrane region" description="Helical" evidence="7">
    <location>
        <begin position="114"/>
        <end position="133"/>
    </location>
</feature>
<name>A0A507BU51_9FUNG</name>
<accession>A0A507BU51</accession>